<feature type="region of interest" description="Disordered" evidence="2">
    <location>
        <begin position="962"/>
        <end position="982"/>
    </location>
</feature>
<feature type="region of interest" description="Disordered" evidence="2">
    <location>
        <begin position="1223"/>
        <end position="1362"/>
    </location>
</feature>
<dbReference type="EMBL" id="VLTN01000072">
    <property type="protein sequence ID" value="KAA0147110.1"/>
    <property type="molecule type" value="Genomic_DNA"/>
</dbReference>
<feature type="chain" id="PRO_5022684503" description="Methyl-accepting transducer domain-containing protein" evidence="3">
    <location>
        <begin position="18"/>
        <end position="1362"/>
    </location>
</feature>
<sequence length="1362" mass="141794">MRLGLLALLGALGAASAAQTWLQAAGFPDATELISERVGTSTYKRRHNPVCADSGKWKNSDATTKEAAVKAYKKAYNEFETKTEAAEKERSSLVKSKNQLDSRVVNLRLALSSLQAAFDLQQEQANSLLSQRNTAVRDARKLDSSSRANTAAVASLNGTIRALRDSITALTSEEARTEKTVTEEANSVIATIHEHGKVKTAAKGTFMTLDQAIDSRRGDVETLSSRVDSLAKAVEAIEGQHNDTQARVADVNARRTAIHEQRRAIEKEMVDLERAIAQQASVLDRANVAKRQAEGDASRASADSEAAAQKASSAERQVTMMQEEKQALDAALSESRTSMSMAVAGAKALAERRDDIQQRLEALSNASATLREKEAELLTAHEELKANATVVAEALAAIRGRLSAATMDVVATETEAARHRSRADAEAKLARVAGSAVTALKNRASDRRAQFIKAAAQGLLGDCDCTASDAACDGKCNALSGPSSDEPAAEEPATAADVLTAHDEEAPIGALDAKAMLATASAHAGYAQEIADGVPPPSHEDRDALAQAAQMIAATGQSLERAKDTVIRAAAAKGVEPSSEAAAADSMEGGPDLAAGAGKDSEEAKTEAEEMSTSHAVKLAEATADTASSLRSEAENAIDVAEGTAAANDELAKNAAEAAPAAAAAAETQAAEHREAEDSAPDAAGAAAVDSESAAGAGVAEPRFRQRSSLRGGAVLSAAASPAAKAAASPAAKADKADASPAASPAASPSPSSSPEPVDMTQYDWSAPCKSYSAASDRLNKAMADLTQATHLVKIAEVKYARTVQQRDAAKAERDTVRSTVDDLSERVSEQQEAVRKAKARVATLRSELERVQASIKEAMSGLDSGRARVQAMQFDKEALTERATAERKALGRISAQQQRTEALLEAEKAHLDQEREAAAAKEASLRSTLTALQEDFTAKQARLADLLSRQAAAAEGLALAEKAEDESKVAEEEDSKALDEASTLRDAKAAHAATLEHQIEEAKKAEERAKLAAATARAGVQAAAETVQHMKSEGRRVRGALQMAHAAMHGTSATQALASADGFGLEIAVRKLQDRLTGRSADVAALRERLANLAKETKAYKTSVETADAAIAQLNAEADVAEDRRVVAKTILKEQEANAKKAEQLKLATEQQLDELSAKRHMAPPGTMQELEESRTRREEIERAVGGSRAVGAADMVAKAFEVPAIPTEGGPSAEALAAVDPDVDEVLAEAAASEPAPSPAPVAEEPKSEAELAAEPIHPEESAADEASKSAAEDAAALDDVEKASEVKPEDLPGATGDAATDAILSGEPPKAEAVSSIEPPPAAGGPSDQQVAAPPMPGQSSAASADNANAEPAALPGLE</sequence>
<comment type="caution">
    <text evidence="4">The sequence shown here is derived from an EMBL/GenBank/DDBJ whole genome shotgun (WGS) entry which is preliminary data.</text>
</comment>
<feature type="signal peptide" evidence="3">
    <location>
        <begin position="1"/>
        <end position="17"/>
    </location>
</feature>
<feature type="region of interest" description="Disordered" evidence="2">
    <location>
        <begin position="572"/>
        <end position="633"/>
    </location>
</feature>
<feature type="coiled-coil region" evidence="1">
    <location>
        <begin position="1084"/>
        <end position="1160"/>
    </location>
</feature>
<evidence type="ECO:0000256" key="1">
    <source>
        <dbReference type="SAM" id="Coils"/>
    </source>
</evidence>
<feature type="compositionally biased region" description="Low complexity" evidence="2">
    <location>
        <begin position="1343"/>
        <end position="1362"/>
    </location>
</feature>
<evidence type="ECO:0000256" key="3">
    <source>
        <dbReference type="SAM" id="SignalP"/>
    </source>
</evidence>
<feature type="compositionally biased region" description="Low complexity" evidence="2">
    <location>
        <begin position="681"/>
        <end position="701"/>
    </location>
</feature>
<proteinExistence type="predicted"/>
<gene>
    <name evidence="4" type="ORF">FNF29_07600</name>
</gene>
<evidence type="ECO:0000313" key="5">
    <source>
        <dbReference type="Proteomes" id="UP000323011"/>
    </source>
</evidence>
<reference evidence="4 5" key="1">
    <citation type="submission" date="2019-07" db="EMBL/GenBank/DDBJ databases">
        <title>Genomes of Cafeteria roenbergensis.</title>
        <authorList>
            <person name="Fischer M.G."/>
            <person name="Hackl T."/>
            <person name="Roman M."/>
        </authorList>
    </citation>
    <scope>NUCLEOTIDE SEQUENCE [LARGE SCALE GENOMIC DNA]</scope>
    <source>
        <strain evidence="4 5">BVI</strain>
    </source>
</reference>
<dbReference type="Proteomes" id="UP000323011">
    <property type="component" value="Unassembled WGS sequence"/>
</dbReference>
<keyword evidence="3" id="KW-0732">Signal</keyword>
<keyword evidence="5" id="KW-1185">Reference proteome</keyword>
<accession>A0A5A8C4U1</accession>
<feature type="compositionally biased region" description="Low complexity" evidence="2">
    <location>
        <begin position="298"/>
        <end position="317"/>
    </location>
</feature>
<feature type="compositionally biased region" description="Basic and acidic residues" evidence="2">
    <location>
        <begin position="599"/>
        <end position="608"/>
    </location>
</feature>
<feature type="region of interest" description="Disordered" evidence="2">
    <location>
        <begin position="651"/>
        <end position="763"/>
    </location>
</feature>
<feature type="region of interest" description="Disordered" evidence="2">
    <location>
        <begin position="293"/>
        <end position="325"/>
    </location>
</feature>
<evidence type="ECO:0000313" key="4">
    <source>
        <dbReference type="EMBL" id="KAA0147110.1"/>
    </source>
</evidence>
<feature type="compositionally biased region" description="Low complexity" evidence="2">
    <location>
        <begin position="651"/>
        <end position="669"/>
    </location>
</feature>
<feature type="compositionally biased region" description="Low complexity" evidence="2">
    <location>
        <begin position="739"/>
        <end position="755"/>
    </location>
</feature>
<evidence type="ECO:0008006" key="6">
    <source>
        <dbReference type="Google" id="ProtNLM"/>
    </source>
</evidence>
<feature type="compositionally biased region" description="Basic and acidic residues" evidence="2">
    <location>
        <begin position="1259"/>
        <end position="1274"/>
    </location>
</feature>
<protein>
    <recommendedName>
        <fullName evidence="6">Methyl-accepting transducer domain-containing protein</fullName>
    </recommendedName>
</protein>
<feature type="coiled-coil region" evidence="1">
    <location>
        <begin position="807"/>
        <end position="855"/>
    </location>
</feature>
<feature type="compositionally biased region" description="Low complexity" evidence="2">
    <location>
        <begin position="717"/>
        <end position="732"/>
    </location>
</feature>
<feature type="compositionally biased region" description="Basic and acidic residues" evidence="2">
    <location>
        <begin position="1282"/>
        <end position="1293"/>
    </location>
</feature>
<evidence type="ECO:0000256" key="2">
    <source>
        <dbReference type="SAM" id="MobiDB-lite"/>
    </source>
</evidence>
<name>A0A5A8C4U1_CAFRO</name>
<feature type="coiled-coil region" evidence="1">
    <location>
        <begin position="220"/>
        <end position="275"/>
    </location>
</feature>
<organism evidence="4 5">
    <name type="scientific">Cafeteria roenbergensis</name>
    <name type="common">Marine flagellate</name>
    <dbReference type="NCBI Taxonomy" id="33653"/>
    <lineage>
        <taxon>Eukaryota</taxon>
        <taxon>Sar</taxon>
        <taxon>Stramenopiles</taxon>
        <taxon>Bigyra</taxon>
        <taxon>Opalozoa</taxon>
        <taxon>Bicosoecida</taxon>
        <taxon>Cafeteriaceae</taxon>
        <taxon>Cafeteria</taxon>
    </lineage>
</organism>
<dbReference type="SUPFAM" id="SSF90257">
    <property type="entry name" value="Myosin rod fragments"/>
    <property type="match status" value="1"/>
</dbReference>
<keyword evidence="1" id="KW-0175">Coiled coil</keyword>